<proteinExistence type="inferred from homology"/>
<evidence type="ECO:0000256" key="1">
    <source>
        <dbReference type="HAMAP-Rule" id="MF_01054"/>
    </source>
</evidence>
<dbReference type="OrthoDB" id="9803078at2"/>
<accession>A0A327K4M2</accession>
<dbReference type="CDD" id="cd04872">
    <property type="entry name" value="ACT_1ZPV"/>
    <property type="match status" value="1"/>
</dbReference>
<dbReference type="AlphaFoldDB" id="A0A327K4M2"/>
<feature type="domain" description="ACT" evidence="2">
    <location>
        <begin position="13"/>
        <end position="89"/>
    </location>
</feature>
<dbReference type="Proteomes" id="UP000248863">
    <property type="component" value="Unassembled WGS sequence"/>
</dbReference>
<dbReference type="EMBL" id="NPEU01000400">
    <property type="protein sequence ID" value="RAI32824.1"/>
    <property type="molecule type" value="Genomic_DNA"/>
</dbReference>
<dbReference type="FunFam" id="3.30.70.260:FF:000032">
    <property type="entry name" value="UPF0237 protein SP_0238"/>
    <property type="match status" value="1"/>
</dbReference>
<dbReference type="PANTHER" id="PTHR34875">
    <property type="entry name" value="UPF0237 PROTEIN MJ1558"/>
    <property type="match status" value="1"/>
</dbReference>
<protein>
    <recommendedName>
        <fullName evidence="1">UPF0237 protein CH338_23565</fullName>
    </recommendedName>
</protein>
<gene>
    <name evidence="3" type="ORF">CH338_23565</name>
</gene>
<comment type="caution">
    <text evidence="3">The sequence shown here is derived from an EMBL/GenBank/DDBJ whole genome shotgun (WGS) entry which is preliminary data.</text>
</comment>
<dbReference type="SUPFAM" id="SSF55021">
    <property type="entry name" value="ACT-like"/>
    <property type="match status" value="1"/>
</dbReference>
<dbReference type="PANTHER" id="PTHR34875:SF6">
    <property type="entry name" value="UPF0237 PROTEIN MJ1558"/>
    <property type="match status" value="1"/>
</dbReference>
<reference evidence="3 4" key="1">
    <citation type="submission" date="2017-07" db="EMBL/GenBank/DDBJ databases">
        <title>Draft Genome Sequences of Select Purple Nonsulfur Bacteria.</title>
        <authorList>
            <person name="Lasarre B."/>
            <person name="Mckinlay J.B."/>
        </authorList>
    </citation>
    <scope>NUCLEOTIDE SEQUENCE [LARGE SCALE GENOMIC DNA]</scope>
    <source>
        <strain evidence="3 4">DSM 11907</strain>
    </source>
</reference>
<evidence type="ECO:0000259" key="2">
    <source>
        <dbReference type="PROSITE" id="PS51671"/>
    </source>
</evidence>
<dbReference type="Gene3D" id="3.30.70.260">
    <property type="match status" value="1"/>
</dbReference>
<dbReference type="InterPro" id="IPR002912">
    <property type="entry name" value="ACT_dom"/>
</dbReference>
<name>A0A327K4M2_9BRAD</name>
<dbReference type="PROSITE" id="PS51671">
    <property type="entry name" value="ACT"/>
    <property type="match status" value="1"/>
</dbReference>
<dbReference type="InterPro" id="IPR022986">
    <property type="entry name" value="UPF0237_ACT"/>
</dbReference>
<evidence type="ECO:0000313" key="3">
    <source>
        <dbReference type="EMBL" id="RAI32824.1"/>
    </source>
</evidence>
<comment type="similarity">
    <text evidence="1">Belongs to the UPF0237 family.</text>
</comment>
<evidence type="ECO:0000313" key="4">
    <source>
        <dbReference type="Proteomes" id="UP000248863"/>
    </source>
</evidence>
<dbReference type="Pfam" id="PF13740">
    <property type="entry name" value="ACT_6"/>
    <property type="match status" value="1"/>
</dbReference>
<dbReference type="InterPro" id="IPR045865">
    <property type="entry name" value="ACT-like_dom_sf"/>
</dbReference>
<dbReference type="InterPro" id="IPR050990">
    <property type="entry name" value="UPF0237/GcvR_regulator"/>
</dbReference>
<dbReference type="RefSeq" id="WP_111359520.1">
    <property type="nucleotide sequence ID" value="NZ_NHSK01000200.1"/>
</dbReference>
<dbReference type="NCBIfam" id="NF001220">
    <property type="entry name" value="PRK00194.1"/>
    <property type="match status" value="1"/>
</dbReference>
<dbReference type="HAMAP" id="MF_01054">
    <property type="entry name" value="UPF0237"/>
    <property type="match status" value="1"/>
</dbReference>
<organism evidence="3 4">
    <name type="scientific">Rhodoplanes elegans</name>
    <dbReference type="NCBI Taxonomy" id="29408"/>
    <lineage>
        <taxon>Bacteria</taxon>
        <taxon>Pseudomonadati</taxon>
        <taxon>Pseudomonadota</taxon>
        <taxon>Alphaproteobacteria</taxon>
        <taxon>Hyphomicrobiales</taxon>
        <taxon>Nitrobacteraceae</taxon>
        <taxon>Rhodoplanes</taxon>
    </lineage>
</organism>
<sequence>MPHTAKTLSGRAIVTIIGADRVGIIAGISAVIAEAGVNILDISQSVMRDFFTMIMMVDLSASDVSFDDLRERLARKGAALAVKVEIEREEIFKAMHRV</sequence>
<keyword evidence="4" id="KW-1185">Reference proteome</keyword>